<dbReference type="EMBL" id="JAFBMS010000068">
    <property type="protein sequence ID" value="KAG9338336.1"/>
    <property type="molecule type" value="Genomic_DNA"/>
</dbReference>
<evidence type="ECO:0000313" key="1">
    <source>
        <dbReference type="EMBL" id="KAG9338336.1"/>
    </source>
</evidence>
<sequence length="367" mass="40996">MRASACWRKAVRMGGRGEGAGHRRREIKPRSPVMSPRRLRFSGVWLQPWGVTTRDVLCAEYYGMLLLGTLSAGSVGPTGAPISDKDDVITPSVNVFDETPLYAQSSLPLIPPTTKTHPNPPPEPIHPATHLATLTESWGGWGGKSNDRNISWVCPEGSWRAEECFFKLFKMAAGSQTATSSAKTVSVYLKISSIPWVSAWVEHTLRVIVSQREADGHNGSYQHKLDQQAKHLPGEHRLCFPTVKVSPTDLRQFAEKCCTFGIINAEKMFPMYSTDMDGSPMREQLQSPVLSVPLCTNKPQEQQQWPFNLLTFDPVFLTNHSQGHSLQPKGRVSLPCRFTSSERCVRAAFRPCFLKPRIIPRVTQRES</sequence>
<organism evidence="1 2">
    <name type="scientific">Albula glossodonta</name>
    <name type="common">roundjaw bonefish</name>
    <dbReference type="NCBI Taxonomy" id="121402"/>
    <lineage>
        <taxon>Eukaryota</taxon>
        <taxon>Metazoa</taxon>
        <taxon>Chordata</taxon>
        <taxon>Craniata</taxon>
        <taxon>Vertebrata</taxon>
        <taxon>Euteleostomi</taxon>
        <taxon>Actinopterygii</taxon>
        <taxon>Neopterygii</taxon>
        <taxon>Teleostei</taxon>
        <taxon>Albuliformes</taxon>
        <taxon>Albulidae</taxon>
        <taxon>Albula</taxon>
    </lineage>
</organism>
<dbReference type="Proteomes" id="UP000824540">
    <property type="component" value="Unassembled WGS sequence"/>
</dbReference>
<name>A0A8T2NEZ6_9TELE</name>
<comment type="caution">
    <text evidence="1">The sequence shown here is derived from an EMBL/GenBank/DDBJ whole genome shotgun (WGS) entry which is preliminary data.</text>
</comment>
<gene>
    <name evidence="1" type="ORF">JZ751_025893</name>
</gene>
<keyword evidence="2" id="KW-1185">Reference proteome</keyword>
<dbReference type="AlphaFoldDB" id="A0A8T2NEZ6"/>
<evidence type="ECO:0000313" key="2">
    <source>
        <dbReference type="Proteomes" id="UP000824540"/>
    </source>
</evidence>
<reference evidence="1" key="1">
    <citation type="thesis" date="2021" institute="BYU ScholarsArchive" country="Provo, UT, USA">
        <title>Applications of and Algorithms for Genome Assembly and Genomic Analyses with an Emphasis on Marine Teleosts.</title>
        <authorList>
            <person name="Pickett B.D."/>
        </authorList>
    </citation>
    <scope>NUCLEOTIDE SEQUENCE</scope>
    <source>
        <strain evidence="1">HI-2016</strain>
    </source>
</reference>
<proteinExistence type="predicted"/>
<accession>A0A8T2NEZ6</accession>
<protein>
    <submittedName>
        <fullName evidence="1">Uncharacterized protein</fullName>
    </submittedName>
</protein>